<dbReference type="Pfam" id="PF02517">
    <property type="entry name" value="Rce1-like"/>
    <property type="match status" value="1"/>
</dbReference>
<dbReference type="PANTHER" id="PTHR43592">
    <property type="entry name" value="CAAX AMINO TERMINAL PROTEASE"/>
    <property type="match status" value="1"/>
</dbReference>
<comment type="caution">
    <text evidence="3">The sequence shown here is derived from an EMBL/GenBank/DDBJ whole genome shotgun (WGS) entry which is preliminary data.</text>
</comment>
<dbReference type="GO" id="GO:0080120">
    <property type="term" value="P:CAAX-box protein maturation"/>
    <property type="evidence" value="ECO:0007669"/>
    <property type="project" value="UniProtKB-ARBA"/>
</dbReference>
<reference evidence="3 4" key="1">
    <citation type="submission" date="2019-03" db="EMBL/GenBank/DDBJ databases">
        <title>Genomic Encyclopedia of Archaeal and Bacterial Type Strains, Phase II (KMG-II): from individual species to whole genera.</title>
        <authorList>
            <person name="Goeker M."/>
        </authorList>
    </citation>
    <scope>NUCLEOTIDE SEQUENCE [LARGE SCALE GENOMIC DNA]</scope>
    <source>
        <strain evidence="3 4">DSM 19035</strain>
    </source>
</reference>
<feature type="transmembrane region" description="Helical" evidence="1">
    <location>
        <begin position="105"/>
        <end position="125"/>
    </location>
</feature>
<dbReference type="Proteomes" id="UP000295620">
    <property type="component" value="Unassembled WGS sequence"/>
</dbReference>
<evidence type="ECO:0000313" key="3">
    <source>
        <dbReference type="EMBL" id="TDQ09557.1"/>
    </source>
</evidence>
<feature type="transmembrane region" description="Helical" evidence="1">
    <location>
        <begin position="201"/>
        <end position="222"/>
    </location>
</feature>
<dbReference type="RefSeq" id="WP_133575630.1">
    <property type="nucleotide sequence ID" value="NZ_SNYC01000004.1"/>
</dbReference>
<feature type="domain" description="CAAX prenyl protease 2/Lysostaphin resistance protein A-like" evidence="2">
    <location>
        <begin position="166"/>
        <end position="253"/>
    </location>
</feature>
<evidence type="ECO:0000256" key="1">
    <source>
        <dbReference type="SAM" id="Phobius"/>
    </source>
</evidence>
<feature type="transmembrane region" description="Helical" evidence="1">
    <location>
        <begin position="63"/>
        <end position="84"/>
    </location>
</feature>
<dbReference type="PANTHER" id="PTHR43592:SF15">
    <property type="entry name" value="CAAX AMINO TERMINAL PROTEASE FAMILY PROTEIN"/>
    <property type="match status" value="1"/>
</dbReference>
<dbReference type="GO" id="GO:0004175">
    <property type="term" value="F:endopeptidase activity"/>
    <property type="evidence" value="ECO:0007669"/>
    <property type="project" value="UniProtKB-ARBA"/>
</dbReference>
<feature type="transmembrane region" description="Helical" evidence="1">
    <location>
        <begin position="234"/>
        <end position="257"/>
    </location>
</feature>
<dbReference type="InterPro" id="IPR003675">
    <property type="entry name" value="Rce1/LyrA-like_dom"/>
</dbReference>
<name>A0A4V3D175_9SPHI</name>
<dbReference type="EMBL" id="SNYC01000004">
    <property type="protein sequence ID" value="TDQ09557.1"/>
    <property type="molecule type" value="Genomic_DNA"/>
</dbReference>
<keyword evidence="1" id="KW-0812">Transmembrane</keyword>
<evidence type="ECO:0000259" key="2">
    <source>
        <dbReference type="Pfam" id="PF02517"/>
    </source>
</evidence>
<keyword evidence="4" id="KW-1185">Reference proteome</keyword>
<gene>
    <name evidence="3" type="ORF">ATK78_1713</name>
</gene>
<proteinExistence type="predicted"/>
<feature type="transmembrane region" description="Helical" evidence="1">
    <location>
        <begin position="278"/>
        <end position="297"/>
    </location>
</feature>
<organism evidence="3 4">
    <name type="scientific">Pedobacter metabolipauper</name>
    <dbReference type="NCBI Taxonomy" id="425513"/>
    <lineage>
        <taxon>Bacteria</taxon>
        <taxon>Pseudomonadati</taxon>
        <taxon>Bacteroidota</taxon>
        <taxon>Sphingobacteriia</taxon>
        <taxon>Sphingobacteriales</taxon>
        <taxon>Sphingobacteriaceae</taxon>
        <taxon>Pedobacter</taxon>
    </lineage>
</organism>
<feature type="transmembrane region" description="Helical" evidence="1">
    <location>
        <begin position="20"/>
        <end position="43"/>
    </location>
</feature>
<dbReference type="AlphaFoldDB" id="A0A4V3D175"/>
<keyword evidence="1" id="KW-1133">Transmembrane helix</keyword>
<keyword evidence="1" id="KW-0472">Membrane</keyword>
<feature type="transmembrane region" description="Helical" evidence="1">
    <location>
        <begin position="166"/>
        <end position="189"/>
    </location>
</feature>
<protein>
    <recommendedName>
        <fullName evidence="2">CAAX prenyl protease 2/Lysostaphin resistance protein A-like domain-containing protein</fullName>
    </recommendedName>
</protein>
<evidence type="ECO:0000313" key="4">
    <source>
        <dbReference type="Proteomes" id="UP000295620"/>
    </source>
</evidence>
<accession>A0A4V3D175</accession>
<sequence length="309" mass="35219">MDFIQKERPENSGFIQLLMLIVYAIAGILIGSILAFILIFIIYGKQVLINPAILTGSDPNSIAGLQILMIATSAGLFLAPPLFLALTEGKRPSVFYGFKKPEIKLIALVFVIMTVSMPLMEWVALLNQKMVLPESLKELEHWMREKEDEAMRTTFLLLKMNSIKDLLINLFMIALLPGIAEELMFRGGIQRSFTKIVKNPHVAIWISAVIFSAIHFQFYGFFPRLLLGAGFGYLYFWSGSLWYAMFAHFLNNGYAVCAAWYMQKNNIPLSELDNTASFTWYGYVISFVLTILVFLYFKNKTQITNERLD</sequence>
<dbReference type="OrthoDB" id="1523022at2"/>